<organism evidence="1 2">
    <name type="scientific">Catharanthus roseus</name>
    <name type="common">Madagascar periwinkle</name>
    <name type="synonym">Vinca rosea</name>
    <dbReference type="NCBI Taxonomy" id="4058"/>
    <lineage>
        <taxon>Eukaryota</taxon>
        <taxon>Viridiplantae</taxon>
        <taxon>Streptophyta</taxon>
        <taxon>Embryophyta</taxon>
        <taxon>Tracheophyta</taxon>
        <taxon>Spermatophyta</taxon>
        <taxon>Magnoliopsida</taxon>
        <taxon>eudicotyledons</taxon>
        <taxon>Gunneridae</taxon>
        <taxon>Pentapetalae</taxon>
        <taxon>asterids</taxon>
        <taxon>lamiids</taxon>
        <taxon>Gentianales</taxon>
        <taxon>Apocynaceae</taxon>
        <taxon>Rauvolfioideae</taxon>
        <taxon>Vinceae</taxon>
        <taxon>Catharanthinae</taxon>
        <taxon>Catharanthus</taxon>
    </lineage>
</organism>
<evidence type="ECO:0000313" key="1">
    <source>
        <dbReference type="EMBL" id="KAI5666803.1"/>
    </source>
</evidence>
<dbReference type="EMBL" id="CM044704">
    <property type="protein sequence ID" value="KAI5666803.1"/>
    <property type="molecule type" value="Genomic_DNA"/>
</dbReference>
<evidence type="ECO:0000313" key="2">
    <source>
        <dbReference type="Proteomes" id="UP001060085"/>
    </source>
</evidence>
<protein>
    <submittedName>
        <fullName evidence="1">Uncharacterized protein</fullName>
    </submittedName>
</protein>
<reference evidence="2" key="1">
    <citation type="journal article" date="2023" name="Nat. Plants">
        <title>Single-cell RNA sequencing provides a high-resolution roadmap for understanding the multicellular compartmentation of specialized metabolism.</title>
        <authorList>
            <person name="Sun S."/>
            <person name="Shen X."/>
            <person name="Li Y."/>
            <person name="Li Y."/>
            <person name="Wang S."/>
            <person name="Li R."/>
            <person name="Zhang H."/>
            <person name="Shen G."/>
            <person name="Guo B."/>
            <person name="Wei J."/>
            <person name="Xu J."/>
            <person name="St-Pierre B."/>
            <person name="Chen S."/>
            <person name="Sun C."/>
        </authorList>
    </citation>
    <scope>NUCLEOTIDE SEQUENCE [LARGE SCALE GENOMIC DNA]</scope>
</reference>
<proteinExistence type="predicted"/>
<sequence>MSLSLGVPLEFGPVDSPSHMFIIVEFCYENMETVNKTPNFKRNLPSSSTKSQKKGANTFFSTLCASSIHQSQSKPAMTSSSSIITTMPEIHSDIVQTHVLTRLDGPTLASFSSTSSDLHTICKEEIHWKNLCNSNWPSTKDPLIQQIISQFPSGHRSFFSDSYPTIRRLHHRRRKNTTQPEIIPQTSELISAVDIHYENQTIYSKVDKTVNRSICCRSTPFRLDLLDVKEVVRTKLKFDFEDDMCTVRMEKNMRLSWILINPVKKRTVNLSSLRPVEIRQQMKGRIYIYFATIIGDGIEGRFVKCGVDVTCERGKDDDVLNIREIGMQVEDMEGNILGGNDSLEIFEEAMESKRIKATLGEEKKMYEMFMLWRDYIIHDKF</sequence>
<gene>
    <name evidence="1" type="ORF">M9H77_16656</name>
</gene>
<accession>A0ACC0B2S2</accession>
<dbReference type="Proteomes" id="UP001060085">
    <property type="component" value="Linkage Group LG04"/>
</dbReference>
<name>A0ACC0B2S2_CATRO</name>
<comment type="caution">
    <text evidence="1">The sequence shown here is derived from an EMBL/GenBank/DDBJ whole genome shotgun (WGS) entry which is preliminary data.</text>
</comment>
<keyword evidence="2" id="KW-1185">Reference proteome</keyword>